<dbReference type="SUPFAM" id="SSF143744">
    <property type="entry name" value="GlcG-like"/>
    <property type="match status" value="1"/>
</dbReference>
<reference evidence="1 2" key="1">
    <citation type="submission" date="2019-01" db="EMBL/GenBank/DDBJ databases">
        <authorList>
            <person name="Chen W.-M."/>
        </authorList>
    </citation>
    <scope>NUCLEOTIDE SEQUENCE [LARGE SCALE GENOMIC DNA]</scope>
    <source>
        <strain evidence="1 2">FSY-9</strain>
    </source>
</reference>
<evidence type="ECO:0000313" key="1">
    <source>
        <dbReference type="EMBL" id="RVU05908.1"/>
    </source>
</evidence>
<dbReference type="InterPro" id="IPR038084">
    <property type="entry name" value="PduO/GlcC-like_sf"/>
</dbReference>
<dbReference type="Proteomes" id="UP000282837">
    <property type="component" value="Unassembled WGS sequence"/>
</dbReference>
<dbReference type="Gene3D" id="3.30.450.150">
    <property type="entry name" value="Haem-degrading domain"/>
    <property type="match status" value="1"/>
</dbReference>
<sequence length="253" mass="25025">MGEAFPFGLSAGCSGPRDDAAVGSGAALSDRFGRGDLFRYVAPSTGHGPRGLFLERMTMGKQMSRRAIFAAVSCVLAAPAMAQAPVTALPGDMPPPPISAMIAPPRPAGSPPPLMPDLVEGPSLVVALAAAQAAIAQCAKDGLAVGAAVVGSQGNLLVGLTGDKARPGRIFSGTRKASAAAAFAVPTSVVQERLRAQDGATLAAFKPYMVGMPGAVPLIKGGRVLGGIGVSGATGQQDEACAAAGAAAVQGRL</sequence>
<dbReference type="PANTHER" id="PTHR34309">
    <property type="entry name" value="SLR1406 PROTEIN"/>
    <property type="match status" value="1"/>
</dbReference>
<keyword evidence="2" id="KW-1185">Reference proteome</keyword>
<dbReference type="Pfam" id="PF03928">
    <property type="entry name" value="HbpS-like"/>
    <property type="match status" value="1"/>
</dbReference>
<comment type="caution">
    <text evidence="1">The sequence shown here is derived from an EMBL/GenBank/DDBJ whole genome shotgun (WGS) entry which is preliminary data.</text>
</comment>
<dbReference type="EMBL" id="SACO01000004">
    <property type="protein sequence ID" value="RVU05908.1"/>
    <property type="molecule type" value="Genomic_DNA"/>
</dbReference>
<organism evidence="1 2">
    <name type="scientific">Novosphingobium umbonatum</name>
    <dbReference type="NCBI Taxonomy" id="1908524"/>
    <lineage>
        <taxon>Bacteria</taxon>
        <taxon>Pseudomonadati</taxon>
        <taxon>Pseudomonadota</taxon>
        <taxon>Alphaproteobacteria</taxon>
        <taxon>Sphingomonadales</taxon>
        <taxon>Sphingomonadaceae</taxon>
        <taxon>Novosphingobium</taxon>
    </lineage>
</organism>
<dbReference type="InterPro" id="IPR052517">
    <property type="entry name" value="GlcG_carb_metab_protein"/>
</dbReference>
<name>A0A437N7N0_9SPHN</name>
<gene>
    <name evidence="1" type="ORF">EOE18_08065</name>
</gene>
<dbReference type="AlphaFoldDB" id="A0A437N7N0"/>
<accession>A0A437N7N0</accession>
<dbReference type="PANTHER" id="PTHR34309:SF10">
    <property type="entry name" value="SLR1406 PROTEIN"/>
    <property type="match status" value="1"/>
</dbReference>
<dbReference type="InterPro" id="IPR005624">
    <property type="entry name" value="PduO/GlcC-like"/>
</dbReference>
<protein>
    <submittedName>
        <fullName evidence="1">Heme-binding protein</fullName>
    </submittedName>
</protein>
<evidence type="ECO:0000313" key="2">
    <source>
        <dbReference type="Proteomes" id="UP000282837"/>
    </source>
</evidence>
<proteinExistence type="predicted"/>